<accession>A0A850P1U5</accession>
<organism evidence="3 4">
    <name type="scientific">Komagataeibacter swingsii</name>
    <dbReference type="NCBI Taxonomy" id="215220"/>
    <lineage>
        <taxon>Bacteria</taxon>
        <taxon>Pseudomonadati</taxon>
        <taxon>Pseudomonadota</taxon>
        <taxon>Alphaproteobacteria</taxon>
        <taxon>Acetobacterales</taxon>
        <taxon>Acetobacteraceae</taxon>
        <taxon>Komagataeibacter</taxon>
    </lineage>
</organism>
<dbReference type="PIRSF" id="PIRSF004553">
    <property type="entry name" value="CHP00095"/>
    <property type="match status" value="1"/>
</dbReference>
<dbReference type="Gene3D" id="3.40.50.150">
    <property type="entry name" value="Vaccinia Virus protein VP39"/>
    <property type="match status" value="1"/>
</dbReference>
<name>A0A850P1U5_9PROT</name>
<dbReference type="PANTHER" id="PTHR43542:SF1">
    <property type="entry name" value="METHYLTRANSFERASE"/>
    <property type="match status" value="1"/>
</dbReference>
<gene>
    <name evidence="3" type="primary">rsmD</name>
    <name evidence="3" type="ORF">HUK81_05430</name>
</gene>
<dbReference type="AlphaFoldDB" id="A0A850P1U5"/>
<protein>
    <submittedName>
        <fullName evidence="3">16S rRNA (Guanine(966)-N(2))-methyltransferase RsmD</fullName>
        <ecNumber evidence="3">2.1.1.171</ecNumber>
    </submittedName>
</protein>
<evidence type="ECO:0000313" key="4">
    <source>
        <dbReference type="Proteomes" id="UP000522590"/>
    </source>
</evidence>
<proteinExistence type="predicted"/>
<evidence type="ECO:0000256" key="1">
    <source>
        <dbReference type="ARBA" id="ARBA00022603"/>
    </source>
</evidence>
<dbReference type="CDD" id="cd02440">
    <property type="entry name" value="AdoMet_MTases"/>
    <property type="match status" value="1"/>
</dbReference>
<comment type="caution">
    <text evidence="3">The sequence shown here is derived from an EMBL/GenBank/DDBJ whole genome shotgun (WGS) entry which is preliminary data.</text>
</comment>
<dbReference type="InterPro" id="IPR004398">
    <property type="entry name" value="RNA_MeTrfase_RsmD"/>
</dbReference>
<dbReference type="GO" id="GO:0003676">
    <property type="term" value="F:nucleic acid binding"/>
    <property type="evidence" value="ECO:0007669"/>
    <property type="project" value="InterPro"/>
</dbReference>
<dbReference type="EMBL" id="JABXXS010000008">
    <property type="protein sequence ID" value="NVN36386.1"/>
    <property type="molecule type" value="Genomic_DNA"/>
</dbReference>
<dbReference type="PANTHER" id="PTHR43542">
    <property type="entry name" value="METHYLTRANSFERASE"/>
    <property type="match status" value="1"/>
</dbReference>
<evidence type="ECO:0000313" key="3">
    <source>
        <dbReference type="EMBL" id="NVN36386.1"/>
    </source>
</evidence>
<dbReference type="RefSeq" id="WP_176642720.1">
    <property type="nucleotide sequence ID" value="NZ_JABXXS010000008.1"/>
</dbReference>
<dbReference type="EC" id="2.1.1.171" evidence="3"/>
<keyword evidence="1 3" id="KW-0489">Methyltransferase</keyword>
<dbReference type="InterPro" id="IPR029063">
    <property type="entry name" value="SAM-dependent_MTases_sf"/>
</dbReference>
<keyword evidence="2 3" id="KW-0808">Transferase</keyword>
<dbReference type="Pfam" id="PF03602">
    <property type="entry name" value="Cons_hypoth95"/>
    <property type="match status" value="1"/>
</dbReference>
<dbReference type="GO" id="GO:0052913">
    <property type="term" value="F:16S rRNA (guanine(966)-N(2))-methyltransferase activity"/>
    <property type="evidence" value="ECO:0007669"/>
    <property type="project" value="UniProtKB-EC"/>
</dbReference>
<reference evidence="3 4" key="1">
    <citation type="submission" date="2020-06" db="EMBL/GenBank/DDBJ databases">
        <title>Description of novel acetic acid bacteria.</title>
        <authorList>
            <person name="Sombolestani A."/>
        </authorList>
    </citation>
    <scope>NUCLEOTIDE SEQUENCE [LARGE SCALE GENOMIC DNA]</scope>
    <source>
        <strain evidence="3 4">LMG 25</strain>
    </source>
</reference>
<dbReference type="SUPFAM" id="SSF53335">
    <property type="entry name" value="S-adenosyl-L-methionine-dependent methyltransferases"/>
    <property type="match status" value="1"/>
</dbReference>
<dbReference type="NCBIfam" id="TIGR00095">
    <property type="entry name" value="16S rRNA (guanine(966)-N(2))-methyltransferase RsmD"/>
    <property type="match status" value="1"/>
</dbReference>
<dbReference type="InterPro" id="IPR002052">
    <property type="entry name" value="DNA_methylase_N6_adenine_CS"/>
</dbReference>
<dbReference type="PROSITE" id="PS00092">
    <property type="entry name" value="N6_MTASE"/>
    <property type="match status" value="1"/>
</dbReference>
<dbReference type="Proteomes" id="UP000522590">
    <property type="component" value="Unassembled WGS sequence"/>
</dbReference>
<evidence type="ECO:0000256" key="2">
    <source>
        <dbReference type="ARBA" id="ARBA00022679"/>
    </source>
</evidence>
<sequence length="191" mass="20322">MRIIAGDCRGRTLHAPQGQATRPTADRVRQALFDTLAHAPWAGTDCLRGARVLDGFAGTGALGLEALSRGAASAVFVEQNRAALRALRENVAICGMGDRAVIRAMDMLRLPARGAAGPVDLVFLDPPYNQDLPVRALAVLERGGWLHPETLVVVETAAAESAPVATDRLLLQRRHGAACLYAWWHGSGDAT</sequence>